<dbReference type="SUPFAM" id="SSF47095">
    <property type="entry name" value="HMG-box"/>
    <property type="match status" value="2"/>
</dbReference>
<dbReference type="InterPro" id="IPR036910">
    <property type="entry name" value="HMG_box_dom_sf"/>
</dbReference>
<keyword evidence="1" id="KW-0238">DNA-binding</keyword>
<feature type="domain" description="HMG box" evidence="3">
    <location>
        <begin position="223"/>
        <end position="290"/>
    </location>
</feature>
<evidence type="ECO:0000256" key="1">
    <source>
        <dbReference type="PROSITE-ProRule" id="PRU00267"/>
    </source>
</evidence>
<feature type="compositionally biased region" description="Low complexity" evidence="2">
    <location>
        <begin position="62"/>
        <end position="78"/>
    </location>
</feature>
<dbReference type="EMBL" id="KN880484">
    <property type="protein sequence ID" value="KIY69423.1"/>
    <property type="molecule type" value="Genomic_DNA"/>
</dbReference>
<feature type="domain" description="HMG box" evidence="3">
    <location>
        <begin position="128"/>
        <end position="197"/>
    </location>
</feature>
<organism evidence="4 5">
    <name type="scientific">Cylindrobasidium torrendii FP15055 ss-10</name>
    <dbReference type="NCBI Taxonomy" id="1314674"/>
    <lineage>
        <taxon>Eukaryota</taxon>
        <taxon>Fungi</taxon>
        <taxon>Dikarya</taxon>
        <taxon>Basidiomycota</taxon>
        <taxon>Agaricomycotina</taxon>
        <taxon>Agaricomycetes</taxon>
        <taxon>Agaricomycetidae</taxon>
        <taxon>Agaricales</taxon>
        <taxon>Marasmiineae</taxon>
        <taxon>Physalacriaceae</taxon>
        <taxon>Cylindrobasidium</taxon>
    </lineage>
</organism>
<dbReference type="SMART" id="SM00398">
    <property type="entry name" value="HMG"/>
    <property type="match status" value="2"/>
</dbReference>
<proteinExistence type="predicted"/>
<feature type="region of interest" description="Disordered" evidence="2">
    <location>
        <begin position="43"/>
        <end position="90"/>
    </location>
</feature>
<evidence type="ECO:0000256" key="2">
    <source>
        <dbReference type="SAM" id="MobiDB-lite"/>
    </source>
</evidence>
<dbReference type="Gene3D" id="1.10.30.10">
    <property type="entry name" value="High mobility group box domain"/>
    <property type="match status" value="2"/>
</dbReference>
<evidence type="ECO:0000313" key="5">
    <source>
        <dbReference type="Proteomes" id="UP000054007"/>
    </source>
</evidence>
<dbReference type="CDD" id="cd00084">
    <property type="entry name" value="HMG-box_SF"/>
    <property type="match status" value="1"/>
</dbReference>
<name>A0A0D7BFW6_9AGAR</name>
<keyword evidence="5" id="KW-1185">Reference proteome</keyword>
<feature type="DNA-binding region" description="HMG box" evidence="1">
    <location>
        <begin position="223"/>
        <end position="290"/>
    </location>
</feature>
<evidence type="ECO:0000313" key="4">
    <source>
        <dbReference type="EMBL" id="KIY69423.1"/>
    </source>
</evidence>
<dbReference type="AlphaFoldDB" id="A0A0D7BFW6"/>
<dbReference type="PROSITE" id="PS50118">
    <property type="entry name" value="HMG_BOX_2"/>
    <property type="match status" value="2"/>
</dbReference>
<dbReference type="OrthoDB" id="1919336at2759"/>
<accession>A0A0D7BFW6</accession>
<dbReference type="GO" id="GO:0005634">
    <property type="term" value="C:nucleus"/>
    <property type="evidence" value="ECO:0007669"/>
    <property type="project" value="UniProtKB-UniRule"/>
</dbReference>
<keyword evidence="1" id="KW-0539">Nucleus</keyword>
<reference evidence="4 5" key="1">
    <citation type="journal article" date="2015" name="Fungal Genet. Biol.">
        <title>Evolution of novel wood decay mechanisms in Agaricales revealed by the genome sequences of Fistulina hepatica and Cylindrobasidium torrendii.</title>
        <authorList>
            <person name="Floudas D."/>
            <person name="Held B.W."/>
            <person name="Riley R."/>
            <person name="Nagy L.G."/>
            <person name="Koehler G."/>
            <person name="Ransdell A.S."/>
            <person name="Younus H."/>
            <person name="Chow J."/>
            <person name="Chiniquy J."/>
            <person name="Lipzen A."/>
            <person name="Tritt A."/>
            <person name="Sun H."/>
            <person name="Haridas S."/>
            <person name="LaButti K."/>
            <person name="Ohm R.A."/>
            <person name="Kues U."/>
            <person name="Blanchette R.A."/>
            <person name="Grigoriev I.V."/>
            <person name="Minto R.E."/>
            <person name="Hibbett D.S."/>
        </authorList>
    </citation>
    <scope>NUCLEOTIDE SEQUENCE [LARGE SCALE GENOMIC DNA]</scope>
    <source>
        <strain evidence="4 5">FP15055 ss-10</strain>
    </source>
</reference>
<dbReference type="InterPro" id="IPR009071">
    <property type="entry name" value="HMG_box_dom"/>
</dbReference>
<dbReference type="Pfam" id="PF00505">
    <property type="entry name" value="HMG_box"/>
    <property type="match status" value="2"/>
</dbReference>
<protein>
    <recommendedName>
        <fullName evidence="3">HMG box domain-containing protein</fullName>
    </recommendedName>
</protein>
<evidence type="ECO:0000259" key="3">
    <source>
        <dbReference type="PROSITE" id="PS50118"/>
    </source>
</evidence>
<feature type="compositionally biased region" description="Basic and acidic residues" evidence="2">
    <location>
        <begin position="50"/>
        <end position="61"/>
    </location>
</feature>
<dbReference type="GO" id="GO:0003677">
    <property type="term" value="F:DNA binding"/>
    <property type="evidence" value="ECO:0007669"/>
    <property type="project" value="UniProtKB-UniRule"/>
</dbReference>
<gene>
    <name evidence="4" type="ORF">CYLTODRAFT_442669</name>
</gene>
<dbReference type="Proteomes" id="UP000054007">
    <property type="component" value="Unassembled WGS sequence"/>
</dbReference>
<sequence length="290" mass="31926">MFTVLRARASAAPRAVSRASMARIASPVAPRLLPLSASRTFATSRATLFPEKKSTEADTKKSASTVKKTKAKAATTTKKTGEKAKPKPKKKVVAKKVKKVAPKKKKPAVAGIQTIKGRVVIPRTARPPSRPAQGKGIYYKEQYAAGKYGQPSRADLPAILSKAMQEWSALSETEKAVYNGKAAVLKDQYQEELRKWFAATPSAIRQEVQRRLVSKGHKPIRRPRNPLRPRLVTPYIQFFVEFKRQNPQLTFSECGTAAGAQWRSMSDSARAPYGEASKKENTARRAALPA</sequence>
<feature type="DNA-binding region" description="HMG box" evidence="1">
    <location>
        <begin position="128"/>
        <end position="197"/>
    </location>
</feature>
<feature type="region of interest" description="Disordered" evidence="2">
    <location>
        <begin position="260"/>
        <end position="290"/>
    </location>
</feature>
<dbReference type="STRING" id="1314674.A0A0D7BFW6"/>